<sequence>MDPSLLVSAVLSCSLGSVLLALGRWALRAGGDLVPQWRTPEDREHGARVYRRGAFACLGAGTLLLAVGLAALGSAAF</sequence>
<dbReference type="RefSeq" id="WP_343995935.1">
    <property type="nucleotide sequence ID" value="NZ_BAAALG010000012.1"/>
</dbReference>
<evidence type="ECO:0000313" key="2">
    <source>
        <dbReference type="EMBL" id="GAA1109839.1"/>
    </source>
</evidence>
<protein>
    <submittedName>
        <fullName evidence="2">Uncharacterized protein</fullName>
    </submittedName>
</protein>
<name>A0ABN1TZ81_9ACTN</name>
<evidence type="ECO:0000313" key="3">
    <source>
        <dbReference type="Proteomes" id="UP001501581"/>
    </source>
</evidence>
<reference evidence="2 3" key="1">
    <citation type="journal article" date="2019" name="Int. J. Syst. Evol. Microbiol.">
        <title>The Global Catalogue of Microorganisms (GCM) 10K type strain sequencing project: providing services to taxonomists for standard genome sequencing and annotation.</title>
        <authorList>
            <consortium name="The Broad Institute Genomics Platform"/>
            <consortium name="The Broad Institute Genome Sequencing Center for Infectious Disease"/>
            <person name="Wu L."/>
            <person name="Ma J."/>
        </authorList>
    </citation>
    <scope>NUCLEOTIDE SEQUENCE [LARGE SCALE GENOMIC DNA]</scope>
    <source>
        <strain evidence="2 3">JCM 13008</strain>
    </source>
</reference>
<feature type="transmembrane region" description="Helical" evidence="1">
    <location>
        <begin position="52"/>
        <end position="72"/>
    </location>
</feature>
<keyword evidence="1" id="KW-0472">Membrane</keyword>
<dbReference type="EMBL" id="BAAALG010000012">
    <property type="protein sequence ID" value="GAA1109839.1"/>
    <property type="molecule type" value="Genomic_DNA"/>
</dbReference>
<proteinExistence type="predicted"/>
<comment type="caution">
    <text evidence="2">The sequence shown here is derived from an EMBL/GenBank/DDBJ whole genome shotgun (WGS) entry which is preliminary data.</text>
</comment>
<accession>A0ABN1TZ81</accession>
<keyword evidence="1" id="KW-0812">Transmembrane</keyword>
<dbReference type="Proteomes" id="UP001501581">
    <property type="component" value="Unassembled WGS sequence"/>
</dbReference>
<keyword evidence="3" id="KW-1185">Reference proteome</keyword>
<evidence type="ECO:0000256" key="1">
    <source>
        <dbReference type="SAM" id="Phobius"/>
    </source>
</evidence>
<organism evidence="2 3">
    <name type="scientific">Nocardioides dubius</name>
    <dbReference type="NCBI Taxonomy" id="317019"/>
    <lineage>
        <taxon>Bacteria</taxon>
        <taxon>Bacillati</taxon>
        <taxon>Actinomycetota</taxon>
        <taxon>Actinomycetes</taxon>
        <taxon>Propionibacteriales</taxon>
        <taxon>Nocardioidaceae</taxon>
        <taxon>Nocardioides</taxon>
    </lineage>
</organism>
<gene>
    <name evidence="2" type="ORF">GCM10009668_32910</name>
</gene>
<keyword evidence="1" id="KW-1133">Transmembrane helix</keyword>